<dbReference type="InterPro" id="IPR017946">
    <property type="entry name" value="PLC-like_Pdiesterase_TIM-brl"/>
</dbReference>
<protein>
    <submittedName>
        <fullName evidence="3">Glycerophosphodiester phosphodiesterase</fullName>
    </submittedName>
</protein>
<dbReference type="PANTHER" id="PTHR46211">
    <property type="entry name" value="GLYCEROPHOSPHORYL DIESTER PHOSPHODIESTERASE"/>
    <property type="match status" value="1"/>
</dbReference>
<proteinExistence type="predicted"/>
<dbReference type="Proteomes" id="UP001302696">
    <property type="component" value="Chromosome"/>
</dbReference>
<dbReference type="Gene3D" id="3.20.20.190">
    <property type="entry name" value="Phosphatidylinositol (PI) phosphodiesterase"/>
    <property type="match status" value="1"/>
</dbReference>
<evidence type="ECO:0000313" key="4">
    <source>
        <dbReference type="Proteomes" id="UP001302696"/>
    </source>
</evidence>
<dbReference type="CDD" id="cd08579">
    <property type="entry name" value="GDPD_memb_like"/>
    <property type="match status" value="1"/>
</dbReference>
<dbReference type="RefSeq" id="WP_063697935.1">
    <property type="nucleotide sequence ID" value="NZ_BBIM01000034.1"/>
</dbReference>
<evidence type="ECO:0000259" key="2">
    <source>
        <dbReference type="PROSITE" id="PS51704"/>
    </source>
</evidence>
<dbReference type="SUPFAM" id="SSF51695">
    <property type="entry name" value="PLC-like phosphodiesterases"/>
    <property type="match status" value="1"/>
</dbReference>
<dbReference type="InterPro" id="IPR030395">
    <property type="entry name" value="GP_PDE_dom"/>
</dbReference>
<accession>A0ABZ0Q2N1</accession>
<feature type="transmembrane region" description="Helical" evidence="1">
    <location>
        <begin position="308"/>
        <end position="326"/>
    </location>
</feature>
<reference evidence="4" key="1">
    <citation type="submission" date="2024-06" db="EMBL/GenBank/DDBJ databases">
        <authorList>
            <person name="Chang H.C."/>
            <person name="Mun S.Y."/>
        </authorList>
    </citation>
    <scope>NUCLEOTIDE SEQUENCE [LARGE SCALE GENOMIC DNA]</scope>
    <source>
        <strain evidence="4">KT1</strain>
    </source>
</reference>
<evidence type="ECO:0000313" key="3">
    <source>
        <dbReference type="EMBL" id="WPC21196.1"/>
    </source>
</evidence>
<name>A0ABZ0Q2N1_9LACO</name>
<feature type="domain" description="GP-PDE" evidence="2">
    <location>
        <begin position="338"/>
        <end position="567"/>
    </location>
</feature>
<feature type="transmembrane region" description="Helical" evidence="1">
    <location>
        <begin position="242"/>
        <end position="265"/>
    </location>
</feature>
<feature type="transmembrane region" description="Helical" evidence="1">
    <location>
        <begin position="60"/>
        <end position="86"/>
    </location>
</feature>
<keyword evidence="1" id="KW-0472">Membrane</keyword>
<dbReference type="EMBL" id="CP104778">
    <property type="protein sequence ID" value="WPC21196.1"/>
    <property type="molecule type" value="Genomic_DNA"/>
</dbReference>
<evidence type="ECO:0000256" key="1">
    <source>
        <dbReference type="SAM" id="Phobius"/>
    </source>
</evidence>
<keyword evidence="4" id="KW-1185">Reference proteome</keyword>
<feature type="transmembrane region" description="Helical" evidence="1">
    <location>
        <begin position="26"/>
        <end position="48"/>
    </location>
</feature>
<feature type="transmembrane region" description="Helical" evidence="1">
    <location>
        <begin position="208"/>
        <end position="230"/>
    </location>
</feature>
<keyword evidence="1" id="KW-0812">Transmembrane</keyword>
<dbReference type="Pfam" id="PF03009">
    <property type="entry name" value="GDPD"/>
    <property type="match status" value="1"/>
</dbReference>
<gene>
    <name evidence="3" type="ORF">N6G96_07900</name>
</gene>
<organism evidence="3 4">
    <name type="scientific">Pediococcus inopinatus</name>
    <dbReference type="NCBI Taxonomy" id="114090"/>
    <lineage>
        <taxon>Bacteria</taxon>
        <taxon>Bacillati</taxon>
        <taxon>Bacillota</taxon>
        <taxon>Bacilli</taxon>
        <taxon>Lactobacillales</taxon>
        <taxon>Lactobacillaceae</taxon>
        <taxon>Pediococcus</taxon>
    </lineage>
</organism>
<dbReference type="PROSITE" id="PS51704">
    <property type="entry name" value="GP_PDE"/>
    <property type="match status" value="1"/>
</dbReference>
<dbReference type="PANTHER" id="PTHR46211:SF8">
    <property type="entry name" value="PHOSPHODIESTERASE"/>
    <property type="match status" value="1"/>
</dbReference>
<keyword evidence="1" id="KW-1133">Transmembrane helix</keyword>
<sequence>MKKFFFQDYRRIKQLVTYIINSDENLYYTTLTVLVGVVAGILLEHALFLSENFLLIPLKILLAIAIIWGFFSGLLAVLLMIIGFQLNRPVSFEHLRHLLKRLFEKNWFMMVAYFLFYAVITIPLGGFGFSTVILAHLPTTMTLQNFIFANRWIMGSIFGLLYIGLCWVALRLILALPAMVSRRCSLTQGIRLSWQLTKRKAVKMLGKILLIAIRVSIPIAIFGGIGLWGLSQLNQRIQSIPIGIMLMVLAISFAELLFVWWFLVFSTGFLSELNKWVTDANLPLSKVPVFQKKAHVYRKWELKQIQQIGLSLLGLLLLITPTYAYFSIHINDSHPLKVLTISHRGVSDRNGVQNTVMALRKTHRLHPDYVEMDIRETKDNQFVAMHDSNLKHLAGRNVAVSDLTLKELTHTTLRENGYQTKVSSFSEYLKVAHRIHQPLIVEIKPSHGDSADLVERFNKVYGKSLQQHGDKVHSLDADFMMQLKDKSPKLKTGIITPFNIARIPKNSANFYSLEFHTLNRQFVQQAWAKHKQVFVWPADGTSSIKRMLALRVDGIITNHLSRLQYILKTKNWQQLMQYEVLNNLIELW</sequence>
<feature type="transmembrane region" description="Helical" evidence="1">
    <location>
        <begin position="107"/>
        <end position="132"/>
    </location>
</feature>
<dbReference type="Pfam" id="PF10110">
    <property type="entry name" value="GPDPase_memb"/>
    <property type="match status" value="1"/>
</dbReference>
<feature type="transmembrane region" description="Helical" evidence="1">
    <location>
        <begin position="152"/>
        <end position="174"/>
    </location>
</feature>
<dbReference type="InterPro" id="IPR018476">
    <property type="entry name" value="GlyceroP-diester-Pdiesterase_M"/>
</dbReference>